<gene>
    <name evidence="1" type="primary">tolA</name>
    <name evidence="1" type="ORF">CWN50_27500</name>
</gene>
<comment type="caution">
    <text evidence="1">The sequence shown here is derived from an EMBL/GenBank/DDBJ whole genome shotgun (WGS) entry which is preliminary data.</text>
</comment>
<proteinExistence type="predicted"/>
<dbReference type="Gene3D" id="3.30.1150.10">
    <property type="match status" value="1"/>
</dbReference>
<reference evidence="1 2" key="1">
    <citation type="submission" date="2017-11" db="EMBL/GenBank/DDBJ databases">
        <authorList>
            <person name="Han C.G."/>
        </authorList>
    </citation>
    <scope>NUCLEOTIDE SEQUENCE [LARGE SCALE GENOMIC DNA]</scope>
    <source>
        <strain evidence="1 2">A11</strain>
    </source>
</reference>
<accession>A0A2J4Q245</accession>
<dbReference type="AlphaFoldDB" id="A0A2J4Q245"/>
<dbReference type="Pfam" id="PF06519">
    <property type="entry name" value="TolA"/>
    <property type="match status" value="1"/>
</dbReference>
<dbReference type="GO" id="GO:0019534">
    <property type="term" value="F:toxin transmembrane transporter activity"/>
    <property type="evidence" value="ECO:0007669"/>
    <property type="project" value="InterPro"/>
</dbReference>
<dbReference type="NCBIfam" id="TIGR02794">
    <property type="entry name" value="tolA_full"/>
    <property type="match status" value="1"/>
</dbReference>
<dbReference type="EMBL" id="PIDS01001320">
    <property type="protein sequence ID" value="PLL25121.1"/>
    <property type="molecule type" value="Genomic_DNA"/>
</dbReference>
<sequence length="91" mass="10072">SQAEINSYISQVQAAIKGHLYDWDTYKGKTCTLRVNLAQDGTLLSVKSEGGDPAFCQQMLAATSRMTKFPKPPSQAVYETFKNAPLDFKPQ</sequence>
<dbReference type="Proteomes" id="UP000234505">
    <property type="component" value="Unassembled WGS sequence"/>
</dbReference>
<name>A0A2J4Q245_9ENTR</name>
<reference evidence="1 2" key="2">
    <citation type="submission" date="2018-01" db="EMBL/GenBank/DDBJ databases">
        <title>Genomic study of Klebsiella pneumoniae.</title>
        <authorList>
            <person name="Yang Y."/>
            <person name="Bicalho R."/>
        </authorList>
    </citation>
    <scope>NUCLEOTIDE SEQUENCE [LARGE SCALE GENOMIC DNA]</scope>
    <source>
        <strain evidence="1 2">A11</strain>
    </source>
</reference>
<dbReference type="GO" id="GO:0016020">
    <property type="term" value="C:membrane"/>
    <property type="evidence" value="ECO:0007669"/>
    <property type="project" value="InterPro"/>
</dbReference>
<dbReference type="RefSeq" id="WP_122117516.1">
    <property type="nucleotide sequence ID" value="NZ_RDRD01000112.1"/>
</dbReference>
<dbReference type="InterPro" id="IPR014161">
    <property type="entry name" value="Tol-Pal_TolA"/>
</dbReference>
<dbReference type="SUPFAM" id="SSF74653">
    <property type="entry name" value="TolA/TonB C-terminal domain"/>
    <property type="match status" value="1"/>
</dbReference>
<feature type="non-terminal residue" evidence="1">
    <location>
        <position position="1"/>
    </location>
</feature>
<evidence type="ECO:0000313" key="2">
    <source>
        <dbReference type="Proteomes" id="UP000234505"/>
    </source>
</evidence>
<protein>
    <submittedName>
        <fullName evidence="1">Protein TolA</fullName>
    </submittedName>
</protein>
<organism evidence="1 2">
    <name type="scientific">Klebsiella michiganensis</name>
    <dbReference type="NCBI Taxonomy" id="1134687"/>
    <lineage>
        <taxon>Bacteria</taxon>
        <taxon>Pseudomonadati</taxon>
        <taxon>Pseudomonadota</taxon>
        <taxon>Gammaproteobacteria</taxon>
        <taxon>Enterobacterales</taxon>
        <taxon>Enterobacteriaceae</taxon>
        <taxon>Klebsiella/Raoultella group</taxon>
        <taxon>Klebsiella</taxon>
    </lineage>
</organism>
<evidence type="ECO:0000313" key="1">
    <source>
        <dbReference type="EMBL" id="PLL25121.1"/>
    </source>
</evidence>
<dbReference type="GO" id="GO:0043213">
    <property type="term" value="P:bacteriocin transport"/>
    <property type="evidence" value="ECO:0007669"/>
    <property type="project" value="InterPro"/>
</dbReference>